<feature type="region of interest" description="Disordered" evidence="1">
    <location>
        <begin position="253"/>
        <end position="272"/>
    </location>
</feature>
<feature type="transmembrane region" description="Helical" evidence="2">
    <location>
        <begin position="54"/>
        <end position="74"/>
    </location>
</feature>
<keyword evidence="2" id="KW-0812">Transmembrane</keyword>
<comment type="caution">
    <text evidence="3">The sequence shown here is derived from an EMBL/GenBank/DDBJ whole genome shotgun (WGS) entry which is preliminary data.</text>
</comment>
<protein>
    <submittedName>
        <fullName evidence="3">Uncharacterized protein</fullName>
    </submittedName>
</protein>
<dbReference type="EMBL" id="BSTK01000004">
    <property type="protein sequence ID" value="GLY85516.1"/>
    <property type="molecule type" value="Genomic_DNA"/>
</dbReference>
<keyword evidence="2" id="KW-0472">Membrane</keyword>
<evidence type="ECO:0000256" key="1">
    <source>
        <dbReference type="SAM" id="MobiDB-lite"/>
    </source>
</evidence>
<dbReference type="AlphaFoldDB" id="A0A9W6S1E9"/>
<reference evidence="3" key="1">
    <citation type="submission" date="2023-03" db="EMBL/GenBank/DDBJ databases">
        <title>Actinoallomurus iriomotensis NBRC 103684.</title>
        <authorList>
            <person name="Ichikawa N."/>
            <person name="Sato H."/>
            <person name="Tonouchi N."/>
        </authorList>
    </citation>
    <scope>NUCLEOTIDE SEQUENCE</scope>
    <source>
        <strain evidence="3">NBRC 103684</strain>
    </source>
</reference>
<dbReference type="Proteomes" id="UP001165074">
    <property type="component" value="Unassembled WGS sequence"/>
</dbReference>
<gene>
    <name evidence="3" type="ORF">Airi02_034450</name>
</gene>
<keyword evidence="2" id="KW-1133">Transmembrane helix</keyword>
<evidence type="ECO:0000313" key="3">
    <source>
        <dbReference type="EMBL" id="GLY85516.1"/>
    </source>
</evidence>
<name>A0A9W6S1E9_9ACTN</name>
<feature type="transmembrane region" description="Helical" evidence="2">
    <location>
        <begin position="232"/>
        <end position="251"/>
    </location>
</feature>
<proteinExistence type="predicted"/>
<dbReference type="RefSeq" id="WP_285572483.1">
    <property type="nucleotide sequence ID" value="NZ_BSTK01000004.1"/>
</dbReference>
<feature type="transmembrane region" description="Helical" evidence="2">
    <location>
        <begin position="94"/>
        <end position="116"/>
    </location>
</feature>
<evidence type="ECO:0000313" key="4">
    <source>
        <dbReference type="Proteomes" id="UP001165074"/>
    </source>
</evidence>
<accession>A0A9W6S1E9</accession>
<feature type="transmembrane region" description="Helical" evidence="2">
    <location>
        <begin position="22"/>
        <end position="47"/>
    </location>
</feature>
<keyword evidence="4" id="KW-1185">Reference proteome</keyword>
<sequence>MPDRAAEEREKDPTPRTPSGRVLGAVGPALFGLGVLAVVVGLGGVLIADAVYAWVLVLAAGLAAGLLGTALGLAADSAAPTGAWRSPGGAVTLVLRRVAAVIGAVVAAVGIPLFALKVAGFIGGYHTEAYGAKLVEVAISGSCGTVRNNPLVSVNDKTTCSEASWVTPDGRSVSGTLHGTYGEIAGGMAAGGGAAHVDSVKAYVRGRNAYTPHAAHRRKPGSTHRLSRLTGWAWLGIPVSLAGLGLVNIGWSPKGENGTGAGSPARAESRAH</sequence>
<organism evidence="3 4">
    <name type="scientific">Actinoallomurus iriomotensis</name>
    <dbReference type="NCBI Taxonomy" id="478107"/>
    <lineage>
        <taxon>Bacteria</taxon>
        <taxon>Bacillati</taxon>
        <taxon>Actinomycetota</taxon>
        <taxon>Actinomycetes</taxon>
        <taxon>Streptosporangiales</taxon>
        <taxon>Thermomonosporaceae</taxon>
        <taxon>Actinoallomurus</taxon>
    </lineage>
</organism>
<evidence type="ECO:0000256" key="2">
    <source>
        <dbReference type="SAM" id="Phobius"/>
    </source>
</evidence>